<organism evidence="3 4">
    <name type="scientific">Didymodactylos carnosus</name>
    <dbReference type="NCBI Taxonomy" id="1234261"/>
    <lineage>
        <taxon>Eukaryota</taxon>
        <taxon>Metazoa</taxon>
        <taxon>Spiralia</taxon>
        <taxon>Gnathifera</taxon>
        <taxon>Rotifera</taxon>
        <taxon>Eurotatoria</taxon>
        <taxon>Bdelloidea</taxon>
        <taxon>Philodinida</taxon>
        <taxon>Philodinidae</taxon>
        <taxon>Didymodactylos</taxon>
    </lineage>
</organism>
<feature type="region of interest" description="Disordered" evidence="1">
    <location>
        <begin position="718"/>
        <end position="744"/>
    </location>
</feature>
<evidence type="ECO:0000313" key="2">
    <source>
        <dbReference type="EMBL" id="CAF0774385.1"/>
    </source>
</evidence>
<dbReference type="Proteomes" id="UP000682733">
    <property type="component" value="Unassembled WGS sequence"/>
</dbReference>
<dbReference type="EMBL" id="CAJNOK010000770">
    <property type="protein sequence ID" value="CAF0774385.1"/>
    <property type="molecule type" value="Genomic_DNA"/>
</dbReference>
<dbReference type="AlphaFoldDB" id="A0A8S2GYS8"/>
<proteinExistence type="predicted"/>
<feature type="region of interest" description="Disordered" evidence="1">
    <location>
        <begin position="479"/>
        <end position="516"/>
    </location>
</feature>
<feature type="compositionally biased region" description="Low complexity" evidence="1">
    <location>
        <begin position="729"/>
        <end position="740"/>
    </location>
</feature>
<evidence type="ECO:0000313" key="4">
    <source>
        <dbReference type="Proteomes" id="UP000682733"/>
    </source>
</evidence>
<comment type="caution">
    <text evidence="3">The sequence shown here is derived from an EMBL/GenBank/DDBJ whole genome shotgun (WGS) entry which is preliminary data.</text>
</comment>
<feature type="compositionally biased region" description="Low complexity" evidence="1">
    <location>
        <begin position="157"/>
        <end position="167"/>
    </location>
</feature>
<feature type="region of interest" description="Disordered" evidence="1">
    <location>
        <begin position="143"/>
        <end position="192"/>
    </location>
</feature>
<protein>
    <submittedName>
        <fullName evidence="3">Uncharacterized protein</fullName>
    </submittedName>
</protein>
<feature type="compositionally biased region" description="Polar residues" evidence="1">
    <location>
        <begin position="147"/>
        <end position="156"/>
    </location>
</feature>
<feature type="compositionally biased region" description="Low complexity" evidence="1">
    <location>
        <begin position="681"/>
        <end position="690"/>
    </location>
</feature>
<feature type="region of interest" description="Disordered" evidence="1">
    <location>
        <begin position="679"/>
        <end position="704"/>
    </location>
</feature>
<gene>
    <name evidence="2" type="ORF">OVA965_LOCUS3261</name>
    <name evidence="3" type="ORF">TMI583_LOCUS3260</name>
</gene>
<feature type="region of interest" description="Disordered" evidence="1">
    <location>
        <begin position="534"/>
        <end position="571"/>
    </location>
</feature>
<dbReference type="EMBL" id="CAJOBA010000770">
    <property type="protein sequence ID" value="CAF3555503.1"/>
    <property type="molecule type" value="Genomic_DNA"/>
</dbReference>
<sequence length="824" mass="94938">MQPLPLFARQQPQHYFIENILKYDTDYEQRKKEEQQQIYNHQINQLFSYEPHLKYSSRCSQNNKNNYSNLKQVVNTFSPNVATTITTTTNTNTTTSGYSTAGDDSESSAALSQILVNNSSDISILDTANGFVKQPKTSYIRYETSSDDSNQSYRIRQQQPQQQQQQQKQKKSVTSQEKSHECQPQHPYKAHHHSGIQTLFSKLKNFVSRKTKKQPSFSKTITLPKSTKMENERQHYIENSTNYHQKDTLSCNNYYERIGEEKNSYQCTTLPFTYEQRQEHEQTRRAMTKIKNNDLHQYSYFDRISAWLESTRTLNDGIGDLPFIDDNNNDLILTDNLSTKKDSTTINKGQYEILTLKNNHFSDTLDSIHPHNYGNGTFSKLRRLDRTNTYFNELKMKQSSSSAATVHIDKPKRSSSMITTSNLHKPRQTTSTTVAQSLTPTSSFSSIILTDGMNEYELTTTPVKKSSVEINRRKTIATCQDFSQKQKTHHHSRIDDNNKPIKPPQQRDLAINNDENSTAATILRRRRIIDFSRRRTVAATPSSKVDNNNNNNKENYNENKKPLSLSRKESLTKPIVVTQKISTNNVSSSTSSSTSSSFAKADNKKEPVIELIQPPPIYQFTSSPLTQLPKKYYFYNNNPTSSDNESVLDDALMSSYGLLQNSDYIKQRSKNRNSIAMVSWQAPQQQQQKQHSLPMPMYKSNNDSLSSKKLTNFHMISQYSNRSNKRNSRSSSPSQYQPRQLINTDPVDDLLCDREVESYFYPNSSYSLYDDSPYEFQNEHSHLNVNIPSTHQQTDRYSFQITKPTLQNMTSAIINSSDYYGTLC</sequence>
<evidence type="ECO:0000256" key="1">
    <source>
        <dbReference type="SAM" id="MobiDB-lite"/>
    </source>
</evidence>
<name>A0A8S2GYS8_9BILA</name>
<accession>A0A8S2GYS8</accession>
<reference evidence="3" key="1">
    <citation type="submission" date="2021-02" db="EMBL/GenBank/DDBJ databases">
        <authorList>
            <person name="Nowell W R."/>
        </authorList>
    </citation>
    <scope>NUCLEOTIDE SEQUENCE</scope>
</reference>
<feature type="compositionally biased region" description="Basic and acidic residues" evidence="1">
    <location>
        <begin position="555"/>
        <end position="571"/>
    </location>
</feature>
<evidence type="ECO:0000313" key="3">
    <source>
        <dbReference type="EMBL" id="CAF3555503.1"/>
    </source>
</evidence>
<dbReference type="Proteomes" id="UP000677228">
    <property type="component" value="Unassembled WGS sequence"/>
</dbReference>